<keyword evidence="4" id="KW-1185">Reference proteome</keyword>
<reference evidence="4" key="1">
    <citation type="submission" date="2017-01" db="EMBL/GenBank/DDBJ databases">
        <authorList>
            <person name="Varghese N."/>
            <person name="Submissions S."/>
        </authorList>
    </citation>
    <scope>NUCLEOTIDE SEQUENCE [LARGE SCALE GENOMIC DNA]</scope>
    <source>
        <strain evidence="4">DSM 15366</strain>
    </source>
</reference>
<feature type="domain" description="Glycosyltransferase 2-like" evidence="2">
    <location>
        <begin position="9"/>
        <end position="140"/>
    </location>
</feature>
<proteinExistence type="inferred from homology"/>
<name>A0A1N6SDI9_9FLAO</name>
<dbReference type="RefSeq" id="WP_076547799.1">
    <property type="nucleotide sequence ID" value="NZ_FTMA01000001.1"/>
</dbReference>
<comment type="similarity">
    <text evidence="1">Belongs to the glycosyltransferase 2 family. WaaE/KdtX subfamily.</text>
</comment>
<dbReference type="OrthoDB" id="9815923at2"/>
<dbReference type="InterPro" id="IPR001173">
    <property type="entry name" value="Glyco_trans_2-like"/>
</dbReference>
<evidence type="ECO:0000259" key="2">
    <source>
        <dbReference type="Pfam" id="PF00535"/>
    </source>
</evidence>
<dbReference type="EMBL" id="FTMA01000001">
    <property type="protein sequence ID" value="SIQ39109.1"/>
    <property type="molecule type" value="Genomic_DNA"/>
</dbReference>
<dbReference type="SUPFAM" id="SSF53448">
    <property type="entry name" value="Nucleotide-diphospho-sugar transferases"/>
    <property type="match status" value="1"/>
</dbReference>
<organism evidence="3 4">
    <name type="scientific">Maribacter ulvicola</name>
    <dbReference type="NCBI Taxonomy" id="228959"/>
    <lineage>
        <taxon>Bacteria</taxon>
        <taxon>Pseudomonadati</taxon>
        <taxon>Bacteroidota</taxon>
        <taxon>Flavobacteriia</taxon>
        <taxon>Flavobacteriales</taxon>
        <taxon>Flavobacteriaceae</taxon>
        <taxon>Maribacter</taxon>
    </lineage>
</organism>
<dbReference type="Gene3D" id="3.90.550.10">
    <property type="entry name" value="Spore Coat Polysaccharide Biosynthesis Protein SpsA, Chain A"/>
    <property type="match status" value="1"/>
</dbReference>
<evidence type="ECO:0000256" key="1">
    <source>
        <dbReference type="ARBA" id="ARBA00038494"/>
    </source>
</evidence>
<dbReference type="Pfam" id="PF00535">
    <property type="entry name" value="Glycos_transf_2"/>
    <property type="match status" value="1"/>
</dbReference>
<accession>A0A1N6SDI9</accession>
<sequence>MNKATPKISALLITFNEEDNINEVLANLSFADEIIVVDSYSTDNTLKLIRENKNVKLICRKFVNYTDQKKYALEQANYDWILFLDADERITPSLKDEILKVITEPDAASAYFFQRTFMFKTKKIYFSGWQSDKNYRLFRKSKVHFDQDRIVHETLVVDGASATMKHKLLHFSYKNYEDYKGKMLKYGRMKAKEEAKKGKKARWYHFIFRPLYKFINHYIIRLGILDGKKGLIICYLNALGVYARYKELKQLQS</sequence>
<dbReference type="Proteomes" id="UP000186953">
    <property type="component" value="Unassembled WGS sequence"/>
</dbReference>
<dbReference type="PANTHER" id="PTHR43630:SF2">
    <property type="entry name" value="GLYCOSYLTRANSFERASE"/>
    <property type="match status" value="1"/>
</dbReference>
<dbReference type="InterPro" id="IPR029044">
    <property type="entry name" value="Nucleotide-diphossugar_trans"/>
</dbReference>
<protein>
    <submittedName>
        <fullName evidence="3">Glycosyltransferase involved in cell wall bisynthesis</fullName>
    </submittedName>
</protein>
<evidence type="ECO:0000313" key="3">
    <source>
        <dbReference type="EMBL" id="SIQ39109.1"/>
    </source>
</evidence>
<dbReference type="PANTHER" id="PTHR43630">
    <property type="entry name" value="POLY-BETA-1,6-N-ACETYL-D-GLUCOSAMINE SYNTHASE"/>
    <property type="match status" value="1"/>
</dbReference>
<gene>
    <name evidence="3" type="ORF">SAMN05421797_1011622</name>
</gene>
<dbReference type="STRING" id="228959.SAMN05421797_1011622"/>
<dbReference type="GO" id="GO:0016740">
    <property type="term" value="F:transferase activity"/>
    <property type="evidence" value="ECO:0007669"/>
    <property type="project" value="UniProtKB-KW"/>
</dbReference>
<dbReference type="AlphaFoldDB" id="A0A1N6SDI9"/>
<keyword evidence="3" id="KW-0808">Transferase</keyword>
<evidence type="ECO:0000313" key="4">
    <source>
        <dbReference type="Proteomes" id="UP000186953"/>
    </source>
</evidence>
<dbReference type="CDD" id="cd02511">
    <property type="entry name" value="Beta4Glucosyltransferase"/>
    <property type="match status" value="1"/>
</dbReference>